<dbReference type="PROSITE" id="PS00141">
    <property type="entry name" value="ASP_PROTEASE"/>
    <property type="match status" value="1"/>
</dbReference>
<gene>
    <name evidence="9" type="ORF">TTHERM_00446340</name>
</gene>
<keyword evidence="7" id="KW-0732">Signal</keyword>
<evidence type="ECO:0000313" key="10">
    <source>
        <dbReference type="Proteomes" id="UP000009168"/>
    </source>
</evidence>
<evidence type="ECO:0000256" key="2">
    <source>
        <dbReference type="ARBA" id="ARBA00022670"/>
    </source>
</evidence>
<keyword evidence="10" id="KW-1185">Reference proteome</keyword>
<dbReference type="GeneID" id="7831330"/>
<dbReference type="eggNOG" id="KOG1339">
    <property type="taxonomic scope" value="Eukaryota"/>
</dbReference>
<dbReference type="InterPro" id="IPR001969">
    <property type="entry name" value="Aspartic_peptidase_AS"/>
</dbReference>
<proteinExistence type="inferred from homology"/>
<accession>I7MLV7</accession>
<dbReference type="AlphaFoldDB" id="I7MLV7"/>
<dbReference type="PROSITE" id="PS51767">
    <property type="entry name" value="PEPTIDASE_A1"/>
    <property type="match status" value="1"/>
</dbReference>
<dbReference type="STRING" id="312017.I7MLV7"/>
<dbReference type="InterPro" id="IPR001461">
    <property type="entry name" value="Aspartic_peptidase_A1"/>
</dbReference>
<dbReference type="InParanoid" id="I7MLV7"/>
<dbReference type="Proteomes" id="UP000009168">
    <property type="component" value="Unassembled WGS sequence"/>
</dbReference>
<keyword evidence="3 5" id="KW-0064">Aspartyl protease</keyword>
<evidence type="ECO:0000259" key="8">
    <source>
        <dbReference type="PROSITE" id="PS51767"/>
    </source>
</evidence>
<evidence type="ECO:0000256" key="7">
    <source>
        <dbReference type="SAM" id="SignalP"/>
    </source>
</evidence>
<dbReference type="SUPFAM" id="SSF50630">
    <property type="entry name" value="Acid proteases"/>
    <property type="match status" value="1"/>
</dbReference>
<dbReference type="CDD" id="cd05471">
    <property type="entry name" value="pepsin_like"/>
    <property type="match status" value="1"/>
</dbReference>
<evidence type="ECO:0000256" key="4">
    <source>
        <dbReference type="ARBA" id="ARBA00022801"/>
    </source>
</evidence>
<feature type="signal peptide" evidence="7">
    <location>
        <begin position="1"/>
        <end position="20"/>
    </location>
</feature>
<dbReference type="Gene3D" id="2.40.70.10">
    <property type="entry name" value="Acid Proteases"/>
    <property type="match status" value="2"/>
</dbReference>
<feature type="chain" id="PRO_5003712657" evidence="7">
    <location>
        <begin position="21"/>
        <end position="484"/>
    </location>
</feature>
<dbReference type="KEGG" id="tet:TTHERM_00446340"/>
<keyword evidence="6" id="KW-0812">Transmembrane</keyword>
<keyword evidence="4 5" id="KW-0378">Hydrolase</keyword>
<dbReference type="PANTHER" id="PTHR47966:SF51">
    <property type="entry name" value="BETA-SITE APP-CLEAVING ENZYME, ISOFORM A-RELATED"/>
    <property type="match status" value="1"/>
</dbReference>
<sequence length="484" mass="54433">MIKPQLLIIITSLILATSLAQLSFPITKVQRKQEGSRFLQSLSVVNQYNNVYMLTILVGKSQTQMNVQLDTGSYVLWFASQSCSGCEGHYPNRYNCKASDGCVLSGTADEQAFGDGTDISGTIGQVPVQFADGTKINNQYFLYVTTGKDIVSGQEDGIFGLGTIDVYNQNGKYQNWVNILYNNKVISANQFSLYLDNAGNNQQTTNSKLMLGSLDKQYLASNATINTIPVTAQDQWTISASKVSFGDKVLSSSAVNVLIDSGTSFMALPKSILSSVKSIMSDQYQMTYDSNNGGFFGPCKYRLPTFSFYMTDINNNQVIYTLEPEFYSLYDSTQNQCAFIVSEEKDLIILGDVFIMKYLPTFQYSPYLFISLAQSITQPNSIPFLPSPPPNNTSFPLWAKIVIPVVGCIIIAAVIFYFYSRSKNRRLAKQQQQQQQQPQFQQQQYQYQQNPQNPAFIVQTGQYQQNMYQGQQYQQGYQAQQYYK</sequence>
<organism evidence="9 10">
    <name type="scientific">Tetrahymena thermophila (strain SB210)</name>
    <dbReference type="NCBI Taxonomy" id="312017"/>
    <lineage>
        <taxon>Eukaryota</taxon>
        <taxon>Sar</taxon>
        <taxon>Alveolata</taxon>
        <taxon>Ciliophora</taxon>
        <taxon>Intramacronucleata</taxon>
        <taxon>Oligohymenophorea</taxon>
        <taxon>Hymenostomatida</taxon>
        <taxon>Tetrahymenina</taxon>
        <taxon>Tetrahymenidae</taxon>
        <taxon>Tetrahymena</taxon>
    </lineage>
</organism>
<evidence type="ECO:0000256" key="1">
    <source>
        <dbReference type="ARBA" id="ARBA00007447"/>
    </source>
</evidence>
<keyword evidence="6" id="KW-1133">Transmembrane helix</keyword>
<keyword evidence="2 5" id="KW-0645">Protease</keyword>
<dbReference type="EMBL" id="GG662504">
    <property type="protein sequence ID" value="EAS03152.4"/>
    <property type="molecule type" value="Genomic_DNA"/>
</dbReference>
<dbReference type="RefSeq" id="XP_001023397.4">
    <property type="nucleotide sequence ID" value="XM_001023397.4"/>
</dbReference>
<evidence type="ECO:0000256" key="6">
    <source>
        <dbReference type="SAM" id="Phobius"/>
    </source>
</evidence>
<reference evidence="10" key="1">
    <citation type="journal article" date="2006" name="PLoS Biol.">
        <title>Macronuclear genome sequence of the ciliate Tetrahymena thermophila, a model eukaryote.</title>
        <authorList>
            <person name="Eisen J.A."/>
            <person name="Coyne R.S."/>
            <person name="Wu M."/>
            <person name="Wu D."/>
            <person name="Thiagarajan M."/>
            <person name="Wortman J.R."/>
            <person name="Badger J.H."/>
            <person name="Ren Q."/>
            <person name="Amedeo P."/>
            <person name="Jones K.M."/>
            <person name="Tallon L.J."/>
            <person name="Delcher A.L."/>
            <person name="Salzberg S.L."/>
            <person name="Silva J.C."/>
            <person name="Haas B.J."/>
            <person name="Majoros W.H."/>
            <person name="Farzad M."/>
            <person name="Carlton J.M."/>
            <person name="Smith R.K. Jr."/>
            <person name="Garg J."/>
            <person name="Pearlman R.E."/>
            <person name="Karrer K.M."/>
            <person name="Sun L."/>
            <person name="Manning G."/>
            <person name="Elde N.C."/>
            <person name="Turkewitz A.P."/>
            <person name="Asai D.J."/>
            <person name="Wilkes D.E."/>
            <person name="Wang Y."/>
            <person name="Cai H."/>
            <person name="Collins K."/>
            <person name="Stewart B.A."/>
            <person name="Lee S.R."/>
            <person name="Wilamowska K."/>
            <person name="Weinberg Z."/>
            <person name="Ruzzo W.L."/>
            <person name="Wloga D."/>
            <person name="Gaertig J."/>
            <person name="Frankel J."/>
            <person name="Tsao C.-C."/>
            <person name="Gorovsky M.A."/>
            <person name="Keeling P.J."/>
            <person name="Waller R.F."/>
            <person name="Patron N.J."/>
            <person name="Cherry J.M."/>
            <person name="Stover N.A."/>
            <person name="Krieger C.J."/>
            <person name="del Toro C."/>
            <person name="Ryder H.F."/>
            <person name="Williamson S.C."/>
            <person name="Barbeau R.A."/>
            <person name="Hamilton E.P."/>
            <person name="Orias E."/>
        </authorList>
    </citation>
    <scope>NUCLEOTIDE SEQUENCE [LARGE SCALE GENOMIC DNA]</scope>
    <source>
        <strain evidence="10">SB210</strain>
    </source>
</reference>
<dbReference type="OrthoDB" id="294431at2759"/>
<feature type="domain" description="Peptidase A1" evidence="8">
    <location>
        <begin position="52"/>
        <end position="373"/>
    </location>
</feature>
<dbReference type="GO" id="GO:0004190">
    <property type="term" value="F:aspartic-type endopeptidase activity"/>
    <property type="evidence" value="ECO:0007669"/>
    <property type="project" value="UniProtKB-KW"/>
</dbReference>
<dbReference type="GO" id="GO:0006508">
    <property type="term" value="P:proteolysis"/>
    <property type="evidence" value="ECO:0007669"/>
    <property type="project" value="UniProtKB-KW"/>
</dbReference>
<keyword evidence="6" id="KW-0472">Membrane</keyword>
<evidence type="ECO:0000256" key="3">
    <source>
        <dbReference type="ARBA" id="ARBA00022750"/>
    </source>
</evidence>
<dbReference type="InterPro" id="IPR033121">
    <property type="entry name" value="PEPTIDASE_A1"/>
</dbReference>
<protein>
    <submittedName>
        <fullName evidence="9">Eukaryotic aspartyl protease</fullName>
    </submittedName>
</protein>
<dbReference type="PANTHER" id="PTHR47966">
    <property type="entry name" value="BETA-SITE APP-CLEAVING ENZYME, ISOFORM A-RELATED"/>
    <property type="match status" value="1"/>
</dbReference>
<dbReference type="InterPro" id="IPR021109">
    <property type="entry name" value="Peptidase_aspartic_dom_sf"/>
</dbReference>
<name>I7MLV7_TETTS</name>
<dbReference type="InterPro" id="IPR034164">
    <property type="entry name" value="Pepsin-like_dom"/>
</dbReference>
<dbReference type="PRINTS" id="PR00792">
    <property type="entry name" value="PEPSIN"/>
</dbReference>
<evidence type="ECO:0000313" key="9">
    <source>
        <dbReference type="EMBL" id="EAS03152.4"/>
    </source>
</evidence>
<feature type="transmembrane region" description="Helical" evidence="6">
    <location>
        <begin position="397"/>
        <end position="419"/>
    </location>
</feature>
<evidence type="ECO:0000256" key="5">
    <source>
        <dbReference type="RuleBase" id="RU000454"/>
    </source>
</evidence>
<comment type="similarity">
    <text evidence="1 5">Belongs to the peptidase A1 family.</text>
</comment>
<dbReference type="Pfam" id="PF00026">
    <property type="entry name" value="Asp"/>
    <property type="match status" value="1"/>
</dbReference>